<dbReference type="AlphaFoldDB" id="A0A7S4HTQ7"/>
<proteinExistence type="predicted"/>
<evidence type="ECO:0000313" key="1">
    <source>
        <dbReference type="EMBL" id="CAE2208935.1"/>
    </source>
</evidence>
<sequence length="161" mass="18671">MHRSPPSKSVMIAAIFWGVMYIFKDYATEVLSLPCSEQAEEIDRVLRVNVDTCTLGKEDSTDTGYYARVRVVTVQEAMRMTSELWNYLDGKVHDGWMRRALVLNECPILGKFDNLPSEVAEEEMNQSLEVELNWMRDQMKYGLKFGFGAAEKELHYINFWV</sequence>
<name>A0A7S4HTQ7_9STRA</name>
<accession>A0A7S4HTQ7</accession>
<organism evidence="1">
    <name type="scientific">Odontella aurita</name>
    <dbReference type="NCBI Taxonomy" id="265563"/>
    <lineage>
        <taxon>Eukaryota</taxon>
        <taxon>Sar</taxon>
        <taxon>Stramenopiles</taxon>
        <taxon>Ochrophyta</taxon>
        <taxon>Bacillariophyta</taxon>
        <taxon>Mediophyceae</taxon>
        <taxon>Biddulphiophycidae</taxon>
        <taxon>Eupodiscales</taxon>
        <taxon>Odontellaceae</taxon>
        <taxon>Odontella</taxon>
    </lineage>
</organism>
<gene>
    <name evidence="1" type="ORF">OAUR00152_LOCUS3789</name>
</gene>
<protein>
    <submittedName>
        <fullName evidence="1">Uncharacterized protein</fullName>
    </submittedName>
</protein>
<reference evidence="1" key="1">
    <citation type="submission" date="2021-01" db="EMBL/GenBank/DDBJ databases">
        <authorList>
            <person name="Corre E."/>
            <person name="Pelletier E."/>
            <person name="Niang G."/>
            <person name="Scheremetjew M."/>
            <person name="Finn R."/>
            <person name="Kale V."/>
            <person name="Holt S."/>
            <person name="Cochrane G."/>
            <person name="Meng A."/>
            <person name="Brown T."/>
            <person name="Cohen L."/>
        </authorList>
    </citation>
    <scope>NUCLEOTIDE SEQUENCE</scope>
    <source>
        <strain evidence="1">Isolate 1302-5</strain>
    </source>
</reference>
<dbReference type="EMBL" id="HBKQ01005530">
    <property type="protein sequence ID" value="CAE2208935.1"/>
    <property type="molecule type" value="Transcribed_RNA"/>
</dbReference>